<feature type="transmembrane region" description="Helical" evidence="1">
    <location>
        <begin position="84"/>
        <end position="104"/>
    </location>
</feature>
<keyword evidence="1" id="KW-0472">Membrane</keyword>
<keyword evidence="1" id="KW-1133">Transmembrane helix</keyword>
<protein>
    <submittedName>
        <fullName evidence="2">NADH dehydrogenase subunit 6</fullName>
    </submittedName>
</protein>
<accession>A3QRI6</accession>
<evidence type="ECO:0000313" key="2">
    <source>
        <dbReference type="EMBL" id="ABF18673.1"/>
    </source>
</evidence>
<evidence type="ECO:0000256" key="1">
    <source>
        <dbReference type="SAM" id="Phobius"/>
    </source>
</evidence>
<reference evidence="2" key="2">
    <citation type="journal article" date="2007" name="BMC Evol. Biol.">
        <title>A common origin of complex life cycles in parasitic flatworms: evidence from the complete mitochondrial genome of Microcotyle sebastis (Monogenea: Platyhelminthes).</title>
        <authorList>
            <person name="Park J.K."/>
            <person name="Kim K.H."/>
            <person name="Kang S."/>
            <person name="Kim W."/>
            <person name="Eom K.S."/>
            <person name="Littlewood D.T."/>
        </authorList>
    </citation>
    <scope>NUCLEOTIDE SEQUENCE</scope>
</reference>
<feature type="transmembrane region" description="Helical" evidence="1">
    <location>
        <begin position="39"/>
        <end position="72"/>
    </location>
</feature>
<reference evidence="2" key="1">
    <citation type="submission" date="2006-02" db="EMBL/GenBank/DDBJ databases">
        <authorList>
            <person name="Park J.-K."/>
            <person name="Kim K.-H."/>
            <person name="Kang S.-H."/>
            <person name="Eom K.S."/>
            <person name="Cummings M.P."/>
        </authorList>
    </citation>
    <scope>NUCLEOTIDE SEQUENCE</scope>
</reference>
<dbReference type="EMBL" id="DQ412044">
    <property type="protein sequence ID" value="ABF18673.1"/>
    <property type="molecule type" value="Genomic_DNA"/>
</dbReference>
<geneLocation type="mitochondrion" evidence="2"/>
<keyword evidence="1" id="KW-0812">Transmembrane</keyword>
<gene>
    <name evidence="2" type="primary">ND6</name>
</gene>
<proteinExistence type="predicted"/>
<sequence>MLLNFLCFLYFLTLGSFIIIVNPVMCSVLLMINSSVLGLLLYLVLGSSWMSLLVCMVYLGGVYIIMLFVSSCTQNDQEWLTSSYFYIFIFFVALLAALVTFNLELFEYISFNSSLDFLVLADNWVTYLGYTSVLLFLFFLLGLVLVSKDEFLR</sequence>
<name>A3QRI6_MICSE</name>
<organism evidence="2">
    <name type="scientific">Microcotyle sebastis</name>
    <name type="common">Parasitic monogenean flatworm</name>
    <dbReference type="NCBI Taxonomy" id="116890"/>
    <lineage>
        <taxon>Eukaryota</taxon>
        <taxon>Metazoa</taxon>
        <taxon>Spiralia</taxon>
        <taxon>Lophotrochozoa</taxon>
        <taxon>Platyhelminthes</taxon>
        <taxon>Monogenea</taxon>
        <taxon>Polyopisthocotylea</taxon>
        <taxon>Mazocraeidea</taxon>
        <taxon>Microcotylidae</taxon>
        <taxon>Microcotyle</taxon>
    </lineage>
</organism>
<keyword evidence="2" id="KW-0496">Mitochondrion</keyword>
<feature type="transmembrane region" description="Helical" evidence="1">
    <location>
        <begin position="124"/>
        <end position="146"/>
    </location>
</feature>
<feature type="transmembrane region" description="Helical" evidence="1">
    <location>
        <begin position="7"/>
        <end position="33"/>
    </location>
</feature>
<dbReference type="AlphaFoldDB" id="A3QRI6"/>